<name>A0ABV2IXP5_9HYPH</name>
<keyword evidence="1 4" id="KW-0732">Signal</keyword>
<comment type="caution">
    <text evidence="6">The sequence shown here is derived from an EMBL/GenBank/DDBJ whole genome shotgun (WGS) entry which is preliminary data.</text>
</comment>
<accession>A0ABV2IXP5</accession>
<evidence type="ECO:0000259" key="5">
    <source>
        <dbReference type="Pfam" id="PF04355"/>
    </source>
</evidence>
<feature type="chain" id="PRO_5046436057" evidence="4">
    <location>
        <begin position="23"/>
        <end position="167"/>
    </location>
</feature>
<dbReference type="PROSITE" id="PS51257">
    <property type="entry name" value="PROKAR_LIPOPROTEIN"/>
    <property type="match status" value="1"/>
</dbReference>
<feature type="domain" description="Outer membrane protein assembly factor BamE" evidence="5">
    <location>
        <begin position="41"/>
        <end position="112"/>
    </location>
</feature>
<evidence type="ECO:0000256" key="4">
    <source>
        <dbReference type="SAM" id="SignalP"/>
    </source>
</evidence>
<evidence type="ECO:0000256" key="1">
    <source>
        <dbReference type="ARBA" id="ARBA00022729"/>
    </source>
</evidence>
<dbReference type="EMBL" id="JBEPMB010000001">
    <property type="protein sequence ID" value="MET3612881.1"/>
    <property type="molecule type" value="Genomic_DNA"/>
</dbReference>
<dbReference type="InterPro" id="IPR037873">
    <property type="entry name" value="BamE-like"/>
</dbReference>
<keyword evidence="3" id="KW-0998">Cell outer membrane</keyword>
<dbReference type="Gene3D" id="3.30.1450.10">
    <property type="match status" value="1"/>
</dbReference>
<dbReference type="PANTHER" id="PTHR37482">
    <property type="entry name" value="OUTER MEMBRANE PROTEIN ASSEMBLY FACTOR BAME"/>
    <property type="match status" value="1"/>
</dbReference>
<gene>
    <name evidence="6" type="ORF">ABID16_001186</name>
</gene>
<evidence type="ECO:0000313" key="6">
    <source>
        <dbReference type="EMBL" id="MET3612881.1"/>
    </source>
</evidence>
<protein>
    <submittedName>
        <fullName evidence="6">Outer membrane protein assembly factor BamE (Lipoprotein component of BamABCDE complex)</fullName>
    </submittedName>
</protein>
<keyword evidence="7" id="KW-1185">Reference proteome</keyword>
<proteinExistence type="predicted"/>
<dbReference type="InterPro" id="IPR026592">
    <property type="entry name" value="BamE"/>
</dbReference>
<evidence type="ECO:0000313" key="7">
    <source>
        <dbReference type="Proteomes" id="UP001549047"/>
    </source>
</evidence>
<evidence type="ECO:0000256" key="2">
    <source>
        <dbReference type="ARBA" id="ARBA00023136"/>
    </source>
</evidence>
<sequence length="167" mass="17944">MAIVSKLNIARSSLLIALAATAIGTSGCMGTSRDVINNGFIADEQTLKLVPVGSSREQVLLSLGTPSATATFDREVFYYISQKRERRFEFMKPTLVSQSVLAVYFDKKGTVEKLSNYQMQDGKVFDMISRTTPTGGTELTFLQRILSGGAASGAQAAKSLLGGGNKY</sequence>
<keyword evidence="2" id="KW-0472">Membrane</keyword>
<dbReference type="Pfam" id="PF04355">
    <property type="entry name" value="BamE"/>
    <property type="match status" value="1"/>
</dbReference>
<dbReference type="Proteomes" id="UP001549047">
    <property type="component" value="Unassembled WGS sequence"/>
</dbReference>
<organism evidence="6 7">
    <name type="scientific">Rhizobium aquaticum</name>
    <dbReference type="NCBI Taxonomy" id="1549636"/>
    <lineage>
        <taxon>Bacteria</taxon>
        <taxon>Pseudomonadati</taxon>
        <taxon>Pseudomonadota</taxon>
        <taxon>Alphaproteobacteria</taxon>
        <taxon>Hyphomicrobiales</taxon>
        <taxon>Rhizobiaceae</taxon>
        <taxon>Rhizobium/Agrobacterium group</taxon>
        <taxon>Rhizobium</taxon>
    </lineage>
</organism>
<evidence type="ECO:0000256" key="3">
    <source>
        <dbReference type="ARBA" id="ARBA00023237"/>
    </source>
</evidence>
<feature type="signal peptide" evidence="4">
    <location>
        <begin position="1"/>
        <end position="22"/>
    </location>
</feature>
<reference evidence="6 7" key="1">
    <citation type="submission" date="2024-06" db="EMBL/GenBank/DDBJ databases">
        <title>Genomic Encyclopedia of Type Strains, Phase IV (KMG-IV): sequencing the most valuable type-strain genomes for metagenomic binning, comparative biology and taxonomic classification.</title>
        <authorList>
            <person name="Goeker M."/>
        </authorList>
    </citation>
    <scope>NUCLEOTIDE SEQUENCE [LARGE SCALE GENOMIC DNA]</scope>
    <source>
        <strain evidence="6 7">DSM 29780</strain>
    </source>
</reference>
<dbReference type="PANTHER" id="PTHR37482:SF1">
    <property type="entry name" value="OUTER MEMBRANE PROTEIN ASSEMBLY FACTOR BAME"/>
    <property type="match status" value="1"/>
</dbReference>
<dbReference type="InterPro" id="IPR007450">
    <property type="entry name" value="BamE_dom"/>
</dbReference>